<dbReference type="HOGENOM" id="CLU_219314_0_0_4"/>
<dbReference type="STRING" id="452638.Pnec_0044"/>
<evidence type="ECO:0000313" key="1">
    <source>
        <dbReference type="EMBL" id="ACB43372.1"/>
    </source>
</evidence>
<dbReference type="AlphaFoldDB" id="B1XSP5"/>
<proteinExistence type="predicted"/>
<protein>
    <submittedName>
        <fullName evidence="1">Uncharacterized protein</fullName>
    </submittedName>
</protein>
<gene>
    <name evidence="1" type="ordered locus">Pnec_0044</name>
</gene>
<name>B1XSP5_POLNS</name>
<reference evidence="1" key="1">
    <citation type="submission" date="2008-03" db="EMBL/GenBank/DDBJ databases">
        <title>Complete sequence of Polynucleobacter necessarius STIR1.</title>
        <authorList>
            <consortium name="US DOE Joint Genome Institute"/>
            <person name="Copeland A."/>
            <person name="Lucas S."/>
            <person name="Lapidus A."/>
            <person name="Barry K."/>
            <person name="Detter J.C."/>
            <person name="Glavina del Rio T."/>
            <person name="Hammon N."/>
            <person name="Israni S."/>
            <person name="Dalin E."/>
            <person name="Tice H."/>
            <person name="Pitluck S."/>
            <person name="Chain P."/>
            <person name="Malfatti S."/>
            <person name="Shin M."/>
            <person name="Vergez L."/>
            <person name="Schmutz J."/>
            <person name="Larimer F."/>
            <person name="Land M."/>
            <person name="Hauser L."/>
            <person name="Kyrpides N."/>
            <person name="Kim E."/>
            <person name="Hahn M."/>
            <person name="Richardson P."/>
        </authorList>
    </citation>
    <scope>NUCLEOTIDE SEQUENCE [LARGE SCALE GENOMIC DNA]</scope>
    <source>
        <strain evidence="1">STIR1</strain>
    </source>
</reference>
<accession>B1XSP5</accession>
<organism evidence="1">
    <name type="scientific">Polynucleobacter necessarius subsp. necessarius (strain STIR1)</name>
    <dbReference type="NCBI Taxonomy" id="452638"/>
    <lineage>
        <taxon>Bacteria</taxon>
        <taxon>Pseudomonadati</taxon>
        <taxon>Pseudomonadota</taxon>
        <taxon>Betaproteobacteria</taxon>
        <taxon>Burkholderiales</taxon>
        <taxon>Burkholderiaceae</taxon>
        <taxon>Polynucleobacter</taxon>
    </lineage>
</organism>
<dbReference type="KEGG" id="pne:Pnec_0044"/>
<dbReference type="EMBL" id="CP001010">
    <property type="protein sequence ID" value="ACB43372.1"/>
    <property type="molecule type" value="Genomic_DNA"/>
</dbReference>
<sequence length="34" mass="3838">MASFFPIWLTEKAGQARMSSSTDSEESLFDLEIL</sequence>